<protein>
    <submittedName>
        <fullName evidence="10">Bacterial peptidase A24, N-terminal domain protein</fullName>
    </submittedName>
</protein>
<evidence type="ECO:0000256" key="1">
    <source>
        <dbReference type="ARBA" id="ARBA00004651"/>
    </source>
</evidence>
<dbReference type="Proteomes" id="UP000007468">
    <property type="component" value="Chromosome"/>
</dbReference>
<keyword evidence="3" id="KW-1003">Cell membrane</keyword>
<dbReference type="KEGG" id="faa:HMPREF0389_00410"/>
<dbReference type="Pfam" id="PF01478">
    <property type="entry name" value="Peptidase_A24"/>
    <property type="match status" value="1"/>
</dbReference>
<keyword evidence="11" id="KW-1185">Reference proteome</keyword>
<dbReference type="GO" id="GO:0006465">
    <property type="term" value="P:signal peptide processing"/>
    <property type="evidence" value="ECO:0007669"/>
    <property type="project" value="TreeGrafter"/>
</dbReference>
<keyword evidence="5 7" id="KW-1133">Transmembrane helix</keyword>
<dbReference type="EMBL" id="CP002390">
    <property type="protein sequence ID" value="EFE28495.2"/>
    <property type="molecule type" value="Genomic_DNA"/>
</dbReference>
<comment type="similarity">
    <text evidence="2">Belongs to the peptidase A24 family.</text>
</comment>
<keyword evidence="6 7" id="KW-0472">Membrane</keyword>
<accession>D6GS54</accession>
<dbReference type="PANTHER" id="PTHR30487">
    <property type="entry name" value="TYPE 4 PREPILIN-LIKE PROTEINS LEADER PEPTIDE-PROCESSING ENZYME"/>
    <property type="match status" value="1"/>
</dbReference>
<evidence type="ECO:0000259" key="9">
    <source>
        <dbReference type="Pfam" id="PF06750"/>
    </source>
</evidence>
<evidence type="ECO:0000259" key="8">
    <source>
        <dbReference type="Pfam" id="PF01478"/>
    </source>
</evidence>
<evidence type="ECO:0000256" key="6">
    <source>
        <dbReference type="ARBA" id="ARBA00023136"/>
    </source>
</evidence>
<reference evidence="11" key="1">
    <citation type="submission" date="2010-12" db="EMBL/GenBank/DDBJ databases">
        <title>The genome sequence of Filifactor alocis strain ATCC 35896.</title>
        <authorList>
            <consortium name="The Broad Institute Genome Sequencing Platform"/>
            <person name="Ward D."/>
            <person name="Earl A."/>
            <person name="Feldgarden M."/>
            <person name="Young S.K."/>
            <person name="Gargeya S."/>
            <person name="Zeng Q."/>
            <person name="Alvarado L."/>
            <person name="Berlin A."/>
            <person name="Bochicchio J."/>
            <person name="Chapman S.B."/>
            <person name="Chen Z."/>
            <person name="Freedman E."/>
            <person name="Gellesch M."/>
            <person name="Goldberg J."/>
            <person name="Griggs A."/>
            <person name="Gujja S."/>
            <person name="Heilman E."/>
            <person name="Heiman D."/>
            <person name="Howarth C."/>
            <person name="Mehta T."/>
            <person name="Neiman D."/>
            <person name="Pearson M."/>
            <person name="Roberts A."/>
            <person name="Saif S."/>
            <person name="Shea T."/>
            <person name="Shenoy N."/>
            <person name="Sisk P."/>
            <person name="Stolte C."/>
            <person name="Sykes S."/>
            <person name="White J."/>
            <person name="Yandava C."/>
            <person name="Izard J."/>
            <person name="Blanton J.M."/>
            <person name="Baranova O.V."/>
            <person name="Tanner A.C."/>
            <person name="Dewhirst F.E."/>
            <person name="Haas B."/>
            <person name="Nusbaum C."/>
            <person name="Birren B."/>
        </authorList>
    </citation>
    <scope>NUCLEOTIDE SEQUENCE [LARGE SCALE GENOMIC DNA]</scope>
    <source>
        <strain evidence="11">ATCC 35896 / D40 B5</strain>
    </source>
</reference>
<dbReference type="Pfam" id="PF06750">
    <property type="entry name" value="A24_N_bact"/>
    <property type="match status" value="1"/>
</dbReference>
<dbReference type="STRING" id="546269.HMPREF0389_00410"/>
<dbReference type="InterPro" id="IPR050882">
    <property type="entry name" value="Prepilin_peptidase/N-MTase"/>
</dbReference>
<feature type="transmembrane region" description="Helical" evidence="7">
    <location>
        <begin position="99"/>
        <end position="116"/>
    </location>
</feature>
<feature type="transmembrane region" description="Helical" evidence="7">
    <location>
        <begin position="6"/>
        <end position="24"/>
    </location>
</feature>
<feature type="domain" description="Prepilin type IV endopeptidase peptidase" evidence="8">
    <location>
        <begin position="105"/>
        <end position="210"/>
    </location>
</feature>
<dbReference type="GO" id="GO:0004190">
    <property type="term" value="F:aspartic-type endopeptidase activity"/>
    <property type="evidence" value="ECO:0007669"/>
    <property type="project" value="InterPro"/>
</dbReference>
<keyword evidence="4 7" id="KW-0812">Transmembrane</keyword>
<proteinExistence type="inferred from homology"/>
<evidence type="ECO:0000256" key="5">
    <source>
        <dbReference type="ARBA" id="ARBA00022989"/>
    </source>
</evidence>
<dbReference type="InterPro" id="IPR000045">
    <property type="entry name" value="Prepilin_IV_endopep_pep"/>
</dbReference>
<organism evidence="10 11">
    <name type="scientific">Filifactor alocis (strain ATCC 35896 / CCUG 47790 / D40 B5)</name>
    <name type="common">Fusobacterium alocis</name>
    <dbReference type="NCBI Taxonomy" id="546269"/>
    <lineage>
        <taxon>Bacteria</taxon>
        <taxon>Bacillati</taxon>
        <taxon>Bacillota</taxon>
        <taxon>Clostridia</taxon>
        <taxon>Peptostreptococcales</taxon>
        <taxon>Filifactoraceae</taxon>
        <taxon>Filifactor</taxon>
    </lineage>
</organism>
<dbReference type="eggNOG" id="COG1989">
    <property type="taxonomic scope" value="Bacteria"/>
</dbReference>
<name>D6GS54_FILAD</name>
<evidence type="ECO:0000256" key="3">
    <source>
        <dbReference type="ARBA" id="ARBA00022475"/>
    </source>
</evidence>
<dbReference type="InterPro" id="IPR010627">
    <property type="entry name" value="Prepilin_pept_A24_N"/>
</dbReference>
<sequence length="262" mass="30507">MEILMLIMIFYIGTCFGSFYNVVIDRLPREINFVHGRSYCPSCKHSLSTVDLFPIISFLFLRGKCRYCKTSIPIRSLLIEILSGLLFFLSFYKYGWTSFTLIQVVFWGMLMIVGFIDYDTMYIYDAMLLFYFIIFGIYYGIADFANIWMHIKGAVYCFVIFSVIYFLAKLYYGQEAFGFGDVLLNGVLGFYLGSHNTFLICFLPFYVAAVDLLFQRIFFRNISLNREVSFGPYMCISAWIISLYGKEIYIFLGKYLSIFGGV</sequence>
<gene>
    <name evidence="10" type="ordered locus">HMPREF0389_00410</name>
</gene>
<dbReference type="PANTHER" id="PTHR30487:SF0">
    <property type="entry name" value="PREPILIN LEADER PEPTIDASE_N-METHYLTRANSFERASE-RELATED"/>
    <property type="match status" value="1"/>
</dbReference>
<feature type="domain" description="Prepilin peptidase A24 N-terminal" evidence="9">
    <location>
        <begin position="12"/>
        <end position="93"/>
    </location>
</feature>
<dbReference type="RefSeq" id="WP_014261898.1">
    <property type="nucleotide sequence ID" value="NC_016630.1"/>
</dbReference>
<feature type="transmembrane region" description="Helical" evidence="7">
    <location>
        <begin position="153"/>
        <end position="172"/>
    </location>
</feature>
<dbReference type="OrthoDB" id="9789291at2"/>
<dbReference type="AlphaFoldDB" id="D6GS54"/>
<feature type="transmembrane region" description="Helical" evidence="7">
    <location>
        <begin position="192"/>
        <end position="214"/>
    </location>
</feature>
<evidence type="ECO:0000256" key="7">
    <source>
        <dbReference type="SAM" id="Phobius"/>
    </source>
</evidence>
<dbReference type="HOGENOM" id="CLU_057101_0_1_9"/>
<evidence type="ECO:0000313" key="10">
    <source>
        <dbReference type="EMBL" id="EFE28495.2"/>
    </source>
</evidence>
<dbReference type="GO" id="GO:0005886">
    <property type="term" value="C:plasma membrane"/>
    <property type="evidence" value="ECO:0007669"/>
    <property type="project" value="UniProtKB-SubCell"/>
</dbReference>
<evidence type="ECO:0000256" key="4">
    <source>
        <dbReference type="ARBA" id="ARBA00022692"/>
    </source>
</evidence>
<comment type="subcellular location">
    <subcellularLocation>
        <location evidence="1">Cell membrane</location>
        <topology evidence="1">Multi-pass membrane protein</topology>
    </subcellularLocation>
</comment>
<feature type="transmembrane region" description="Helical" evidence="7">
    <location>
        <begin position="122"/>
        <end position="141"/>
    </location>
</feature>
<evidence type="ECO:0000313" key="11">
    <source>
        <dbReference type="Proteomes" id="UP000007468"/>
    </source>
</evidence>
<evidence type="ECO:0000256" key="2">
    <source>
        <dbReference type="ARBA" id="ARBA00005801"/>
    </source>
</evidence>